<dbReference type="Pfam" id="PF00856">
    <property type="entry name" value="SET"/>
    <property type="match status" value="1"/>
</dbReference>
<organism evidence="6 7">
    <name type="scientific">Hypsibius exemplaris</name>
    <name type="common">Freshwater tardigrade</name>
    <dbReference type="NCBI Taxonomy" id="2072580"/>
    <lineage>
        <taxon>Eukaryota</taxon>
        <taxon>Metazoa</taxon>
        <taxon>Ecdysozoa</taxon>
        <taxon>Tardigrada</taxon>
        <taxon>Eutardigrada</taxon>
        <taxon>Parachela</taxon>
        <taxon>Hypsibioidea</taxon>
        <taxon>Hypsibiidae</taxon>
        <taxon>Hypsibius</taxon>
    </lineage>
</organism>
<keyword evidence="2" id="KW-0808">Transferase</keyword>
<dbReference type="OrthoDB" id="438641at2759"/>
<dbReference type="PANTHER" id="PTHR46402">
    <property type="entry name" value="SET AND MYND DOMAIN-CONTAINING PROTEIN 5"/>
    <property type="match status" value="1"/>
</dbReference>
<dbReference type="GO" id="GO:0045814">
    <property type="term" value="P:negative regulation of gene expression, epigenetic"/>
    <property type="evidence" value="ECO:0007669"/>
    <property type="project" value="TreeGrafter"/>
</dbReference>
<evidence type="ECO:0000256" key="1">
    <source>
        <dbReference type="ARBA" id="ARBA00022603"/>
    </source>
</evidence>
<dbReference type="SUPFAM" id="SSF82199">
    <property type="entry name" value="SET domain"/>
    <property type="match status" value="1"/>
</dbReference>
<evidence type="ECO:0000256" key="2">
    <source>
        <dbReference type="ARBA" id="ARBA00022679"/>
    </source>
</evidence>
<evidence type="ECO:0000256" key="4">
    <source>
        <dbReference type="SAM" id="MobiDB-lite"/>
    </source>
</evidence>
<comment type="caution">
    <text evidence="6">The sequence shown here is derived from an EMBL/GenBank/DDBJ whole genome shotgun (WGS) entry which is preliminary data.</text>
</comment>
<reference evidence="7" key="1">
    <citation type="submission" date="2017-01" db="EMBL/GenBank/DDBJ databases">
        <title>Comparative genomics of anhydrobiosis in the tardigrade Hypsibius dujardini.</title>
        <authorList>
            <person name="Yoshida Y."/>
            <person name="Koutsovoulos G."/>
            <person name="Laetsch D."/>
            <person name="Stevens L."/>
            <person name="Kumar S."/>
            <person name="Horikawa D."/>
            <person name="Ishino K."/>
            <person name="Komine S."/>
            <person name="Tomita M."/>
            <person name="Blaxter M."/>
            <person name="Arakawa K."/>
        </authorList>
    </citation>
    <scope>NUCLEOTIDE SEQUENCE [LARGE SCALE GENOMIC DNA]</scope>
    <source>
        <strain evidence="7">Z151</strain>
    </source>
</reference>
<feature type="compositionally biased region" description="Acidic residues" evidence="4">
    <location>
        <begin position="367"/>
        <end position="387"/>
    </location>
</feature>
<evidence type="ECO:0000313" key="7">
    <source>
        <dbReference type="Proteomes" id="UP000192578"/>
    </source>
</evidence>
<dbReference type="Gene3D" id="2.170.270.10">
    <property type="entry name" value="SET domain"/>
    <property type="match status" value="1"/>
</dbReference>
<name>A0A1W0WGF8_HYPEX</name>
<dbReference type="PROSITE" id="PS50280">
    <property type="entry name" value="SET"/>
    <property type="match status" value="1"/>
</dbReference>
<dbReference type="GO" id="GO:0032259">
    <property type="term" value="P:methylation"/>
    <property type="evidence" value="ECO:0007669"/>
    <property type="project" value="UniProtKB-KW"/>
</dbReference>
<dbReference type="SMART" id="SM00317">
    <property type="entry name" value="SET"/>
    <property type="match status" value="1"/>
</dbReference>
<evidence type="ECO:0000313" key="6">
    <source>
        <dbReference type="EMBL" id="OQV14277.1"/>
    </source>
</evidence>
<dbReference type="InterPro" id="IPR001214">
    <property type="entry name" value="SET_dom"/>
</dbReference>
<protein>
    <submittedName>
        <fullName evidence="6">SET and MYND domain-containing protein 5</fullName>
    </submittedName>
</protein>
<feature type="region of interest" description="Disordered" evidence="4">
    <location>
        <begin position="365"/>
        <end position="387"/>
    </location>
</feature>
<keyword evidence="3" id="KW-0949">S-adenosyl-L-methionine</keyword>
<sequence length="387" mass="43790">MEDAVEERFVNSKSGNGLFAKRNFQAGEVIFEEAPLVVTQFVWNEDCNYRSCEKCLRPLETAQENARRLTGNRALNLPLPELDDIKPAEHRNCGNCGASYCSAACLDSAYRSYHKRLCHVNQSAHPLDVIRETWKQSHHPPESFNVMAIAKLAAMFLSAESLEDKKCITGALARFQCETANANEGIVHRMLGPNFEVRLEVLRPLFAAAFPEESVTGWWTKDGFLALFAVFARNAQGVGVSSYGTWAYNVRNSPNCTQQTLDWLDGIDKAIEEKTGLDFMDNEGSGLFVRQRASNHSCDPNTEVKFRLNNATLSLIARRPIHAGEEVFITYLDNCALERSRHSRQKELRSYYLFNCSCQKCQQQADQADETSEDEDDWESDDPMEEE</sequence>
<proteinExistence type="predicted"/>
<dbReference type="AlphaFoldDB" id="A0A1W0WGF8"/>
<evidence type="ECO:0000256" key="3">
    <source>
        <dbReference type="ARBA" id="ARBA00022691"/>
    </source>
</evidence>
<dbReference type="GO" id="GO:0042799">
    <property type="term" value="F:histone H4K20 methyltransferase activity"/>
    <property type="evidence" value="ECO:0007669"/>
    <property type="project" value="TreeGrafter"/>
</dbReference>
<dbReference type="InterPro" id="IPR046341">
    <property type="entry name" value="SET_dom_sf"/>
</dbReference>
<keyword evidence="1" id="KW-0489">Methyltransferase</keyword>
<evidence type="ECO:0000259" key="5">
    <source>
        <dbReference type="PROSITE" id="PS50280"/>
    </source>
</evidence>
<keyword evidence="7" id="KW-1185">Reference proteome</keyword>
<feature type="domain" description="SET" evidence="5">
    <location>
        <begin position="3"/>
        <end position="332"/>
    </location>
</feature>
<dbReference type="EMBL" id="MTYJ01000107">
    <property type="protein sequence ID" value="OQV14277.1"/>
    <property type="molecule type" value="Genomic_DNA"/>
</dbReference>
<gene>
    <name evidence="6" type="ORF">BV898_11514</name>
</gene>
<dbReference type="PANTHER" id="PTHR46402:SF2">
    <property type="entry name" value="HISTONE-LYSINE N-TRIMETHYLTRANSFERASE SMYD5"/>
    <property type="match status" value="1"/>
</dbReference>
<accession>A0A1W0WGF8</accession>
<dbReference type="Proteomes" id="UP000192578">
    <property type="component" value="Unassembled WGS sequence"/>
</dbReference>